<proteinExistence type="predicted"/>
<evidence type="ECO:0000313" key="2">
    <source>
        <dbReference type="Proteomes" id="UP000654075"/>
    </source>
</evidence>
<name>A0A813HHU0_POLGL</name>
<evidence type="ECO:0000313" key="1">
    <source>
        <dbReference type="EMBL" id="CAE8637585.1"/>
    </source>
</evidence>
<sequence>MQPRTRSSRHAFASKDDLEKARLRHRSGGFFRYEEVRDPLAVASSSPGYLRRSQWMTAGPACEELNHAERESASILRDERTEVRRSRSFAREELHSVQRSGRS</sequence>
<protein>
    <submittedName>
        <fullName evidence="1">Uncharacterized protein</fullName>
    </submittedName>
</protein>
<dbReference type="Proteomes" id="UP000654075">
    <property type="component" value="Unassembled WGS sequence"/>
</dbReference>
<organism evidence="1 2">
    <name type="scientific">Polarella glacialis</name>
    <name type="common">Dinoflagellate</name>
    <dbReference type="NCBI Taxonomy" id="89957"/>
    <lineage>
        <taxon>Eukaryota</taxon>
        <taxon>Sar</taxon>
        <taxon>Alveolata</taxon>
        <taxon>Dinophyceae</taxon>
        <taxon>Suessiales</taxon>
        <taxon>Suessiaceae</taxon>
        <taxon>Polarella</taxon>
    </lineage>
</organism>
<dbReference type="AlphaFoldDB" id="A0A813HHU0"/>
<comment type="caution">
    <text evidence="1">The sequence shown here is derived from an EMBL/GenBank/DDBJ whole genome shotgun (WGS) entry which is preliminary data.</text>
</comment>
<reference evidence="1" key="1">
    <citation type="submission" date="2021-02" db="EMBL/GenBank/DDBJ databases">
        <authorList>
            <person name="Dougan E. K."/>
            <person name="Rhodes N."/>
            <person name="Thang M."/>
            <person name="Chan C."/>
        </authorList>
    </citation>
    <scope>NUCLEOTIDE SEQUENCE</scope>
</reference>
<dbReference type="EMBL" id="CAJNNV010031727">
    <property type="protein sequence ID" value="CAE8637585.1"/>
    <property type="molecule type" value="Genomic_DNA"/>
</dbReference>
<gene>
    <name evidence="1" type="ORF">PGLA1383_LOCUS52924</name>
</gene>
<accession>A0A813HHU0</accession>
<keyword evidence="2" id="KW-1185">Reference proteome</keyword>